<evidence type="ECO:0000256" key="1">
    <source>
        <dbReference type="SAM" id="MobiDB-lite"/>
    </source>
</evidence>
<protein>
    <submittedName>
        <fullName evidence="2">Uncharacterized protein</fullName>
    </submittedName>
</protein>
<gene>
    <name evidence="2" type="ORF">DPMN_030662</name>
</gene>
<name>A0A9D4M0T5_DREPO</name>
<proteinExistence type="predicted"/>
<evidence type="ECO:0000313" key="2">
    <source>
        <dbReference type="EMBL" id="KAH3867531.1"/>
    </source>
</evidence>
<comment type="caution">
    <text evidence="2">The sequence shown here is derived from an EMBL/GenBank/DDBJ whole genome shotgun (WGS) entry which is preliminary data.</text>
</comment>
<dbReference type="EMBL" id="JAIWYP010000002">
    <property type="protein sequence ID" value="KAH3867531.1"/>
    <property type="molecule type" value="Genomic_DNA"/>
</dbReference>
<reference evidence="2" key="1">
    <citation type="journal article" date="2019" name="bioRxiv">
        <title>The Genome of the Zebra Mussel, Dreissena polymorpha: A Resource for Invasive Species Research.</title>
        <authorList>
            <person name="McCartney M.A."/>
            <person name="Auch B."/>
            <person name="Kono T."/>
            <person name="Mallez S."/>
            <person name="Zhang Y."/>
            <person name="Obille A."/>
            <person name="Becker A."/>
            <person name="Abrahante J.E."/>
            <person name="Garbe J."/>
            <person name="Badalamenti J.P."/>
            <person name="Herman A."/>
            <person name="Mangelson H."/>
            <person name="Liachko I."/>
            <person name="Sullivan S."/>
            <person name="Sone E.D."/>
            <person name="Koren S."/>
            <person name="Silverstein K.A.T."/>
            <person name="Beckman K.B."/>
            <person name="Gohl D.M."/>
        </authorList>
    </citation>
    <scope>NUCLEOTIDE SEQUENCE</scope>
    <source>
        <strain evidence="2">Duluth1</strain>
        <tissue evidence="2">Whole animal</tissue>
    </source>
</reference>
<dbReference type="Proteomes" id="UP000828390">
    <property type="component" value="Unassembled WGS sequence"/>
</dbReference>
<reference evidence="2" key="2">
    <citation type="submission" date="2020-11" db="EMBL/GenBank/DDBJ databases">
        <authorList>
            <person name="McCartney M.A."/>
            <person name="Auch B."/>
            <person name="Kono T."/>
            <person name="Mallez S."/>
            <person name="Becker A."/>
            <person name="Gohl D.M."/>
            <person name="Silverstein K.A.T."/>
            <person name="Koren S."/>
            <person name="Bechman K.B."/>
            <person name="Herman A."/>
            <person name="Abrahante J.E."/>
            <person name="Garbe J."/>
        </authorList>
    </citation>
    <scope>NUCLEOTIDE SEQUENCE</scope>
    <source>
        <strain evidence="2">Duluth1</strain>
        <tissue evidence="2">Whole animal</tissue>
    </source>
</reference>
<accession>A0A9D4M0T5</accession>
<organism evidence="2 3">
    <name type="scientific">Dreissena polymorpha</name>
    <name type="common">Zebra mussel</name>
    <name type="synonym">Mytilus polymorpha</name>
    <dbReference type="NCBI Taxonomy" id="45954"/>
    <lineage>
        <taxon>Eukaryota</taxon>
        <taxon>Metazoa</taxon>
        <taxon>Spiralia</taxon>
        <taxon>Lophotrochozoa</taxon>
        <taxon>Mollusca</taxon>
        <taxon>Bivalvia</taxon>
        <taxon>Autobranchia</taxon>
        <taxon>Heteroconchia</taxon>
        <taxon>Euheterodonta</taxon>
        <taxon>Imparidentia</taxon>
        <taxon>Neoheterodontei</taxon>
        <taxon>Myida</taxon>
        <taxon>Dreissenoidea</taxon>
        <taxon>Dreissenidae</taxon>
        <taxon>Dreissena</taxon>
    </lineage>
</organism>
<sequence>MRIENKTAQHGDVNDANDVKHKQLRRETVGERLQHNCKEMNMKGGLKLTMIMMLMVLLDKLLD</sequence>
<evidence type="ECO:0000313" key="3">
    <source>
        <dbReference type="Proteomes" id="UP000828390"/>
    </source>
</evidence>
<dbReference type="AlphaFoldDB" id="A0A9D4M0T5"/>
<keyword evidence="3" id="KW-1185">Reference proteome</keyword>
<feature type="region of interest" description="Disordered" evidence="1">
    <location>
        <begin position="1"/>
        <end position="21"/>
    </location>
</feature>